<dbReference type="RefSeq" id="WP_316909899.1">
    <property type="nucleotide sequence ID" value="NZ_JAPTGD010000001.1"/>
</dbReference>
<sequence length="42" mass="4851">MSKKTQTGPPDRWDIFFTIFLPVSLIVGWIVTVLAWIAEMNK</sequence>
<organism evidence="2 3">
    <name type="scientific">Priestia aryabhattai</name>
    <name type="common">Bacillus aryabhattai</name>
    <dbReference type="NCBI Taxonomy" id="412384"/>
    <lineage>
        <taxon>Bacteria</taxon>
        <taxon>Bacillati</taxon>
        <taxon>Bacillota</taxon>
        <taxon>Bacilli</taxon>
        <taxon>Bacillales</taxon>
        <taxon>Bacillaceae</taxon>
        <taxon>Priestia</taxon>
    </lineage>
</organism>
<keyword evidence="1" id="KW-1133">Transmembrane helix</keyword>
<keyword evidence="1" id="KW-0472">Membrane</keyword>
<protein>
    <submittedName>
        <fullName evidence="2">Uncharacterized protein</fullName>
    </submittedName>
</protein>
<reference evidence="2" key="2">
    <citation type="submission" date="2022-12" db="EMBL/GenBank/DDBJ databases">
        <authorList>
            <person name="Dechsakulwatana C."/>
            <person name="Rungsihiranrut A."/>
            <person name="Muangchinda C."/>
            <person name="Ningthoujam R."/>
            <person name="Klankeo P."/>
            <person name="Pinyakong O."/>
        </authorList>
    </citation>
    <scope>NUCLEOTIDE SEQUENCE</scope>
    <source>
        <strain evidence="2">TL01-2</strain>
    </source>
</reference>
<dbReference type="AlphaFoldDB" id="A0AAX6N2M0"/>
<gene>
    <name evidence="2" type="ORF">O0Q50_03315</name>
</gene>
<feature type="transmembrane region" description="Helical" evidence="1">
    <location>
        <begin position="15"/>
        <end position="38"/>
    </location>
</feature>
<evidence type="ECO:0000313" key="3">
    <source>
        <dbReference type="Proteomes" id="UP001269400"/>
    </source>
</evidence>
<reference evidence="2" key="1">
    <citation type="journal article" date="2022" name="J Environ Chem Eng">
        <title>Biodegradation of petroleum oil using a constructed nonpathogenic and heavy metal-tolerant bacterial consortium isolated from marine sponges.</title>
        <authorList>
            <person name="Dechsakulwatana C."/>
            <person name="Rungsihiranrut A."/>
            <person name="Muangchinda C."/>
            <person name="Ningthoujam R."/>
            <person name="Klankeo P."/>
            <person name="Pinyakong O."/>
        </authorList>
    </citation>
    <scope>NUCLEOTIDE SEQUENCE</scope>
    <source>
        <strain evidence="2">TL01-2</strain>
    </source>
</reference>
<keyword evidence="1" id="KW-0812">Transmembrane</keyword>
<proteinExistence type="predicted"/>
<dbReference type="Proteomes" id="UP001269400">
    <property type="component" value="Unassembled WGS sequence"/>
</dbReference>
<comment type="caution">
    <text evidence="2">The sequence shown here is derived from an EMBL/GenBank/DDBJ whole genome shotgun (WGS) entry which is preliminary data.</text>
</comment>
<dbReference type="EMBL" id="JAPTGD010000001">
    <property type="protein sequence ID" value="MDU9690183.1"/>
    <property type="molecule type" value="Genomic_DNA"/>
</dbReference>
<name>A0AAX6N2M0_PRIAR</name>
<evidence type="ECO:0000313" key="2">
    <source>
        <dbReference type="EMBL" id="MDU9690183.1"/>
    </source>
</evidence>
<evidence type="ECO:0000256" key="1">
    <source>
        <dbReference type="SAM" id="Phobius"/>
    </source>
</evidence>
<accession>A0AAX6N2M0</accession>